<dbReference type="InterPro" id="IPR035965">
    <property type="entry name" value="PAS-like_dom_sf"/>
</dbReference>
<dbReference type="Gene3D" id="3.30.450.20">
    <property type="entry name" value="PAS domain"/>
    <property type="match status" value="1"/>
</dbReference>
<sequence>MGRRRRPHRFREFAVCPSETRVFSCEILLVPWSESCVSDVTKLESFSAVTGLDRAMAVEVSPSTGDPDFNEPGIFSWNLRADVVFGDSAIARLYGFSAETALNGQPMSSYLCRVHPDDLPSVALDIHNAITGGKPYHCEYRVRDANDKFLDVVSLGRCFRSTDREPSQFAGIIYPVDPYVKSNDDLHETCMTAIRLAKEAGRERVATRLASIILEMDPVSR</sequence>
<dbReference type="CDD" id="cd00130">
    <property type="entry name" value="PAS"/>
    <property type="match status" value="1"/>
</dbReference>
<dbReference type="InterPro" id="IPR013655">
    <property type="entry name" value="PAS_fold_3"/>
</dbReference>
<dbReference type="EMBL" id="SBHX01000114">
    <property type="protein sequence ID" value="RWX21367.1"/>
    <property type="molecule type" value="Genomic_DNA"/>
</dbReference>
<accession>A0A444HIQ0</accession>
<dbReference type="InterPro" id="IPR000014">
    <property type="entry name" value="PAS"/>
</dbReference>
<proteinExistence type="predicted"/>
<dbReference type="Proteomes" id="UP000283817">
    <property type="component" value="Unassembled WGS sequence"/>
</dbReference>
<reference evidence="2 3" key="1">
    <citation type="submission" date="2019-01" db="EMBL/GenBank/DDBJ databases">
        <title>RHIZO-ID as a novel technology for direct rhizobia identification.</title>
        <authorList>
            <person name="De Meyer S.E."/>
        </authorList>
    </citation>
    <scope>NUCLEOTIDE SEQUENCE [LARGE SCALE GENOMIC DNA]</scope>
    <source>
        <strain evidence="2 3">WSM448</strain>
    </source>
</reference>
<comment type="caution">
    <text evidence="2">The sequence shown here is derived from an EMBL/GenBank/DDBJ whole genome shotgun (WGS) entry which is preliminary data.</text>
</comment>
<evidence type="ECO:0000313" key="2">
    <source>
        <dbReference type="EMBL" id="RWX21367.1"/>
    </source>
</evidence>
<evidence type="ECO:0000313" key="3">
    <source>
        <dbReference type="Proteomes" id="UP000283817"/>
    </source>
</evidence>
<evidence type="ECO:0000259" key="1">
    <source>
        <dbReference type="PROSITE" id="PS50112"/>
    </source>
</evidence>
<dbReference type="SUPFAM" id="SSF55785">
    <property type="entry name" value="PYP-like sensor domain (PAS domain)"/>
    <property type="match status" value="1"/>
</dbReference>
<dbReference type="AlphaFoldDB" id="A0A444HIQ0"/>
<gene>
    <name evidence="2" type="ORF">EHI47_36490</name>
</gene>
<feature type="domain" description="PAS" evidence="1">
    <location>
        <begin position="74"/>
        <end position="133"/>
    </location>
</feature>
<dbReference type="Pfam" id="PF08447">
    <property type="entry name" value="PAS_3"/>
    <property type="match status" value="1"/>
</dbReference>
<name>A0A444HIQ0_RHILE</name>
<organism evidence="2 3">
    <name type="scientific">Rhizobium leguminosarum</name>
    <dbReference type="NCBI Taxonomy" id="384"/>
    <lineage>
        <taxon>Bacteria</taxon>
        <taxon>Pseudomonadati</taxon>
        <taxon>Pseudomonadota</taxon>
        <taxon>Alphaproteobacteria</taxon>
        <taxon>Hyphomicrobiales</taxon>
        <taxon>Rhizobiaceae</taxon>
        <taxon>Rhizobium/Agrobacterium group</taxon>
        <taxon>Rhizobium</taxon>
    </lineage>
</organism>
<protein>
    <submittedName>
        <fullName evidence="2">Diguanylate cyclase</fullName>
    </submittedName>
</protein>
<dbReference type="PROSITE" id="PS50112">
    <property type="entry name" value="PAS"/>
    <property type="match status" value="1"/>
</dbReference>